<dbReference type="AlphaFoldDB" id="A0A5J5FVK3"/>
<dbReference type="Pfam" id="PF11316">
    <property type="entry name" value="Rhamno_transf"/>
    <property type="match status" value="1"/>
</dbReference>
<sequence length="233" mass="25678">MRRRVVVEINFNNYGMNPNRLTREWIAERVGIFRRFTLKSLLAQEEQEFLVTGKVAAGSGEAVRAELAATGGLPDSFLFAETRECARRVAAYAAGTDELFIARLDSDDLVHKTYIRQLCEYEPQPGTVALINQNGYLWDAEEGAMAPIFHPCPQFYVFLYSSSDYAAGHRIVIPGGGHGNVPKLPHEILKPRNYVNVVHGANVSRKKVPAKGRLAPGEIQAVLASFMGGDGCV</sequence>
<accession>A0A5J5FVK3</accession>
<reference evidence="1 2" key="1">
    <citation type="submission" date="2019-09" db="EMBL/GenBank/DDBJ databases">
        <title>Bacillus ochoae sp. nov., Paenibacillus whitsoniae sp. nov., Paenibacillus spiritus sp. nov. Isolated from the Mars Exploration Rover during spacecraft assembly.</title>
        <authorList>
            <person name="Seuylemezian A."/>
            <person name="Vaishampayan P."/>
        </authorList>
    </citation>
    <scope>NUCLEOTIDE SEQUENCE [LARGE SCALE GENOMIC DNA]</scope>
    <source>
        <strain evidence="1 2">MER_111</strain>
    </source>
</reference>
<dbReference type="Proteomes" id="UP000367750">
    <property type="component" value="Unassembled WGS sequence"/>
</dbReference>
<organism evidence="1 2">
    <name type="scientific">Paenibacillus spiritus</name>
    <dbReference type="NCBI Taxonomy" id="2496557"/>
    <lineage>
        <taxon>Bacteria</taxon>
        <taxon>Bacillati</taxon>
        <taxon>Bacillota</taxon>
        <taxon>Bacilli</taxon>
        <taxon>Bacillales</taxon>
        <taxon>Paenibacillaceae</taxon>
        <taxon>Paenibacillus</taxon>
    </lineage>
</organism>
<proteinExistence type="predicted"/>
<dbReference type="RefSeq" id="WP_150459417.1">
    <property type="nucleotide sequence ID" value="NZ_VYKK01000028.1"/>
</dbReference>
<dbReference type="CDD" id="cd00761">
    <property type="entry name" value="Glyco_tranf_GTA_type"/>
    <property type="match status" value="1"/>
</dbReference>
<evidence type="ECO:0000313" key="1">
    <source>
        <dbReference type="EMBL" id="KAA8997917.1"/>
    </source>
</evidence>
<evidence type="ECO:0000313" key="2">
    <source>
        <dbReference type="Proteomes" id="UP000367750"/>
    </source>
</evidence>
<dbReference type="OrthoDB" id="9771846at2"/>
<keyword evidence="2" id="KW-1185">Reference proteome</keyword>
<evidence type="ECO:0008006" key="3">
    <source>
        <dbReference type="Google" id="ProtNLM"/>
    </source>
</evidence>
<comment type="caution">
    <text evidence="1">The sequence shown here is derived from an EMBL/GenBank/DDBJ whole genome shotgun (WGS) entry which is preliminary data.</text>
</comment>
<protein>
    <recommendedName>
        <fullName evidence="3">Glycosyltransferase family 2 protein</fullName>
    </recommendedName>
</protein>
<dbReference type="EMBL" id="VYKK01000028">
    <property type="protein sequence ID" value="KAA8997917.1"/>
    <property type="molecule type" value="Genomic_DNA"/>
</dbReference>
<dbReference type="InterPro" id="IPR021466">
    <property type="entry name" value="Put_rhamnosyl_transferase"/>
</dbReference>
<gene>
    <name evidence="1" type="ORF">F4V43_16810</name>
</gene>
<name>A0A5J5FVK3_9BACL</name>